<sequence>MVENGAGQEAERREEEMQVVMSNWRARNENELEGTTVKRSYVSMVKGSDFVFHSESEDEDYSSEEMSESEEESEFEYSDEEGIKPGTEEWEDKRLIPRRKVVWDEEGTPTLMLNKAEQRRLNSYWCNTLIVKLMGRRIGYGVLKKRLDTMWGKEGAIRLIDVGCGKYGHTIETCPEANKKSTNDQGKDNVNGQGREEGEGAKGQAPQGQYGDWMKVQRYARGKRGITGKDKGKAAVENQGSRFAMLQEEEKEANSSDVQEGMGEKEGQRSNGQEKEKRIFLSGSEMRKERAKLVVVLEEGHNSQETVTCVPETQYAIGTRSQASPKANGKGQHNDNIIIPMITKDTYVADPIGTNDEGGERSRDIGPVGGLVPDPKPPDISKIMKGPESVGGPPITKDSVGLEGEDGLMMVDNEVIGYGQEACTKDNMNVDPHNEGDLMQS</sequence>
<comment type="caution">
    <text evidence="2">The sequence shown here is derived from an EMBL/GenBank/DDBJ whole genome shotgun (WGS) entry which is preliminary data.</text>
</comment>
<name>A0ABU6T6W9_9FABA</name>
<evidence type="ECO:0000313" key="3">
    <source>
        <dbReference type="Proteomes" id="UP001341840"/>
    </source>
</evidence>
<feature type="region of interest" description="Disordered" evidence="1">
    <location>
        <begin position="174"/>
        <end position="212"/>
    </location>
</feature>
<accession>A0ABU6T6W9</accession>
<feature type="compositionally biased region" description="Basic and acidic residues" evidence="1">
    <location>
        <begin position="177"/>
        <end position="187"/>
    </location>
</feature>
<feature type="compositionally biased region" description="Acidic residues" evidence="1">
    <location>
        <begin position="56"/>
        <end position="80"/>
    </location>
</feature>
<dbReference type="EMBL" id="JASCZI010090639">
    <property type="protein sequence ID" value="MED6143688.1"/>
    <property type="molecule type" value="Genomic_DNA"/>
</dbReference>
<feature type="compositionally biased region" description="Basic and acidic residues" evidence="1">
    <location>
        <begin position="262"/>
        <end position="277"/>
    </location>
</feature>
<organism evidence="2 3">
    <name type="scientific">Stylosanthes scabra</name>
    <dbReference type="NCBI Taxonomy" id="79078"/>
    <lineage>
        <taxon>Eukaryota</taxon>
        <taxon>Viridiplantae</taxon>
        <taxon>Streptophyta</taxon>
        <taxon>Embryophyta</taxon>
        <taxon>Tracheophyta</taxon>
        <taxon>Spermatophyta</taxon>
        <taxon>Magnoliopsida</taxon>
        <taxon>eudicotyledons</taxon>
        <taxon>Gunneridae</taxon>
        <taxon>Pentapetalae</taxon>
        <taxon>rosids</taxon>
        <taxon>fabids</taxon>
        <taxon>Fabales</taxon>
        <taxon>Fabaceae</taxon>
        <taxon>Papilionoideae</taxon>
        <taxon>50 kb inversion clade</taxon>
        <taxon>dalbergioids sensu lato</taxon>
        <taxon>Dalbergieae</taxon>
        <taxon>Pterocarpus clade</taxon>
        <taxon>Stylosanthes</taxon>
    </lineage>
</organism>
<keyword evidence="3" id="KW-1185">Reference proteome</keyword>
<evidence type="ECO:0008006" key="4">
    <source>
        <dbReference type="Google" id="ProtNLM"/>
    </source>
</evidence>
<dbReference type="Proteomes" id="UP001341840">
    <property type="component" value="Unassembled WGS sequence"/>
</dbReference>
<feature type="region of interest" description="Disordered" evidence="1">
    <location>
        <begin position="247"/>
        <end position="277"/>
    </location>
</feature>
<evidence type="ECO:0000313" key="2">
    <source>
        <dbReference type="EMBL" id="MED6143688.1"/>
    </source>
</evidence>
<gene>
    <name evidence="2" type="ORF">PIB30_008330</name>
</gene>
<feature type="region of interest" description="Disordered" evidence="1">
    <location>
        <begin position="355"/>
        <end position="397"/>
    </location>
</feature>
<feature type="region of interest" description="Disordered" evidence="1">
    <location>
        <begin position="52"/>
        <end position="87"/>
    </location>
</feature>
<reference evidence="2 3" key="1">
    <citation type="journal article" date="2023" name="Plants (Basel)">
        <title>Bridging the Gap: Combining Genomics and Transcriptomics Approaches to Understand Stylosanthes scabra, an Orphan Legume from the Brazilian Caatinga.</title>
        <authorList>
            <person name="Ferreira-Neto J.R.C."/>
            <person name="da Silva M.D."/>
            <person name="Binneck E."/>
            <person name="de Melo N.F."/>
            <person name="da Silva R.H."/>
            <person name="de Melo A.L.T.M."/>
            <person name="Pandolfi V."/>
            <person name="Bustamante F.O."/>
            <person name="Brasileiro-Vidal A.C."/>
            <person name="Benko-Iseppon A.M."/>
        </authorList>
    </citation>
    <scope>NUCLEOTIDE SEQUENCE [LARGE SCALE GENOMIC DNA]</scope>
    <source>
        <tissue evidence="2">Leaves</tissue>
    </source>
</reference>
<evidence type="ECO:0000256" key="1">
    <source>
        <dbReference type="SAM" id="MobiDB-lite"/>
    </source>
</evidence>
<proteinExistence type="predicted"/>
<protein>
    <recommendedName>
        <fullName evidence="4">DUF4283 domain-containing protein</fullName>
    </recommendedName>
</protein>